<evidence type="ECO:0000313" key="1">
    <source>
        <dbReference type="EMBL" id="GHB64174.1"/>
    </source>
</evidence>
<gene>
    <name evidence="1" type="ORF">GCM10007390_17570</name>
</gene>
<name>A0A8J3G970_9BACT</name>
<reference evidence="1 2" key="1">
    <citation type="journal article" date="2014" name="Int. J. Syst. Evol. Microbiol.">
        <title>Complete genome sequence of Corynebacterium casei LMG S-19264T (=DSM 44701T), isolated from a smear-ripened cheese.</title>
        <authorList>
            <consortium name="US DOE Joint Genome Institute (JGI-PGF)"/>
            <person name="Walter F."/>
            <person name="Albersmeier A."/>
            <person name="Kalinowski J."/>
            <person name="Ruckert C."/>
        </authorList>
    </citation>
    <scope>NUCLEOTIDE SEQUENCE [LARGE SCALE GENOMIC DNA]</scope>
    <source>
        <strain evidence="1 2">KCTC 12866</strain>
    </source>
</reference>
<evidence type="ECO:0000313" key="2">
    <source>
        <dbReference type="Proteomes" id="UP000598271"/>
    </source>
</evidence>
<organism evidence="1 2">
    <name type="scientific">Persicitalea jodogahamensis</name>
    <dbReference type="NCBI Taxonomy" id="402147"/>
    <lineage>
        <taxon>Bacteria</taxon>
        <taxon>Pseudomonadati</taxon>
        <taxon>Bacteroidota</taxon>
        <taxon>Cytophagia</taxon>
        <taxon>Cytophagales</taxon>
        <taxon>Spirosomataceae</taxon>
        <taxon>Persicitalea</taxon>
    </lineage>
</organism>
<dbReference type="EMBL" id="BMXF01000001">
    <property type="protein sequence ID" value="GHB64174.1"/>
    <property type="molecule type" value="Genomic_DNA"/>
</dbReference>
<keyword evidence="2" id="KW-1185">Reference proteome</keyword>
<proteinExistence type="predicted"/>
<comment type="caution">
    <text evidence="1">The sequence shown here is derived from an EMBL/GenBank/DDBJ whole genome shotgun (WGS) entry which is preliminary data.</text>
</comment>
<protein>
    <submittedName>
        <fullName evidence="1">Uncharacterized protein</fullName>
    </submittedName>
</protein>
<dbReference type="Proteomes" id="UP000598271">
    <property type="component" value="Unassembled WGS sequence"/>
</dbReference>
<sequence length="102" mass="12222">MQTIYVKDVRRQIDLLTRFEDRTFSITYRKKDGSYGEKQNCRNRSGHIQSGKKADLLSVRRENSRAGYLRFEFRDQGGRWLKRDVLLCLLVTFNGYLIDHRF</sequence>
<dbReference type="RefSeq" id="WP_189563932.1">
    <property type="nucleotide sequence ID" value="NZ_BMXF01000001.1"/>
</dbReference>
<accession>A0A8J3G970</accession>
<dbReference type="AlphaFoldDB" id="A0A8J3G970"/>